<keyword evidence="3" id="KW-1185">Reference proteome</keyword>
<dbReference type="Proteomes" id="UP000826195">
    <property type="component" value="Unassembled WGS sequence"/>
</dbReference>
<reference evidence="2 3" key="1">
    <citation type="journal article" date="2021" name="J. Hered.">
        <title>A chromosome-level genome assembly of the parasitoid wasp, Cotesia glomerata (Hymenoptera: Braconidae).</title>
        <authorList>
            <person name="Pinto B.J."/>
            <person name="Weis J.J."/>
            <person name="Gamble T."/>
            <person name="Ode P.J."/>
            <person name="Paul R."/>
            <person name="Zaspel J.M."/>
        </authorList>
    </citation>
    <scope>NUCLEOTIDE SEQUENCE [LARGE SCALE GENOMIC DNA]</scope>
    <source>
        <strain evidence="2">CgM1</strain>
    </source>
</reference>
<accession>A0AAV7IYZ6</accession>
<organism evidence="2 3">
    <name type="scientific">Cotesia glomerata</name>
    <name type="common">Lepidopteran parasitic wasp</name>
    <name type="synonym">Apanteles glomeratus</name>
    <dbReference type="NCBI Taxonomy" id="32391"/>
    <lineage>
        <taxon>Eukaryota</taxon>
        <taxon>Metazoa</taxon>
        <taxon>Ecdysozoa</taxon>
        <taxon>Arthropoda</taxon>
        <taxon>Hexapoda</taxon>
        <taxon>Insecta</taxon>
        <taxon>Pterygota</taxon>
        <taxon>Neoptera</taxon>
        <taxon>Endopterygota</taxon>
        <taxon>Hymenoptera</taxon>
        <taxon>Apocrita</taxon>
        <taxon>Ichneumonoidea</taxon>
        <taxon>Braconidae</taxon>
        <taxon>Microgastrinae</taxon>
        <taxon>Cotesia</taxon>
    </lineage>
</organism>
<proteinExistence type="predicted"/>
<feature type="compositionally biased region" description="Polar residues" evidence="1">
    <location>
        <begin position="67"/>
        <end position="77"/>
    </location>
</feature>
<evidence type="ECO:0000313" key="2">
    <source>
        <dbReference type="EMBL" id="KAH0563793.1"/>
    </source>
</evidence>
<dbReference type="AlphaFoldDB" id="A0AAV7IYZ6"/>
<gene>
    <name evidence="2" type="ORF">KQX54_006542</name>
</gene>
<evidence type="ECO:0000256" key="1">
    <source>
        <dbReference type="SAM" id="MobiDB-lite"/>
    </source>
</evidence>
<sequence length="141" mass="16201">MASRKCNYNNDQNQGLLKDFDQFKADYEVNRERGAELMMQLMQKKSFTEDGMLTFIIDPNLAKTLDVSQSSVPSQGNKMMDPQYHSTPKKRKTGEDDQTTSQKKPHLLCSMNNIICVYNDKPDEEIPNLEDQPPGKNHDEN</sequence>
<feature type="region of interest" description="Disordered" evidence="1">
    <location>
        <begin position="67"/>
        <end position="105"/>
    </location>
</feature>
<evidence type="ECO:0000313" key="3">
    <source>
        <dbReference type="Proteomes" id="UP000826195"/>
    </source>
</evidence>
<protein>
    <submittedName>
        <fullName evidence="2">Uncharacterized protein</fullName>
    </submittedName>
</protein>
<comment type="caution">
    <text evidence="2">The sequence shown here is derived from an EMBL/GenBank/DDBJ whole genome shotgun (WGS) entry which is preliminary data.</text>
</comment>
<dbReference type="EMBL" id="JAHXZJ010000002">
    <property type="protein sequence ID" value="KAH0563793.1"/>
    <property type="molecule type" value="Genomic_DNA"/>
</dbReference>
<name>A0AAV7IYZ6_COTGL</name>